<dbReference type="Proteomes" id="UP000655225">
    <property type="component" value="Unassembled WGS sequence"/>
</dbReference>
<organism evidence="4 5">
    <name type="scientific">Tetracentron sinense</name>
    <name type="common">Spur-leaf</name>
    <dbReference type="NCBI Taxonomy" id="13715"/>
    <lineage>
        <taxon>Eukaryota</taxon>
        <taxon>Viridiplantae</taxon>
        <taxon>Streptophyta</taxon>
        <taxon>Embryophyta</taxon>
        <taxon>Tracheophyta</taxon>
        <taxon>Spermatophyta</taxon>
        <taxon>Magnoliopsida</taxon>
        <taxon>Trochodendrales</taxon>
        <taxon>Trochodendraceae</taxon>
        <taxon>Tetracentron</taxon>
    </lineage>
</organism>
<accession>A0A834ZEI4</accession>
<dbReference type="OrthoDB" id="1731207at2759"/>
<dbReference type="InterPro" id="IPR001878">
    <property type="entry name" value="Znf_CCHC"/>
</dbReference>
<reference evidence="4 5" key="1">
    <citation type="submission" date="2020-04" db="EMBL/GenBank/DDBJ databases">
        <title>Plant Genome Project.</title>
        <authorList>
            <person name="Zhang R.-G."/>
        </authorList>
    </citation>
    <scope>NUCLEOTIDE SEQUENCE [LARGE SCALE GENOMIC DNA]</scope>
    <source>
        <strain evidence="4">YNK0</strain>
        <tissue evidence="4">Leaf</tissue>
    </source>
</reference>
<dbReference type="EMBL" id="JABCRI010000009">
    <property type="protein sequence ID" value="KAF8400942.1"/>
    <property type="molecule type" value="Genomic_DNA"/>
</dbReference>
<dbReference type="PROSITE" id="PS50158">
    <property type="entry name" value="ZF_CCHC"/>
    <property type="match status" value="1"/>
</dbReference>
<dbReference type="AlphaFoldDB" id="A0A834ZEI4"/>
<dbReference type="GO" id="GO:0003676">
    <property type="term" value="F:nucleic acid binding"/>
    <property type="evidence" value="ECO:0007669"/>
    <property type="project" value="InterPro"/>
</dbReference>
<sequence length="288" mass="33701">MGKEKITSWEKMKKELRKKFLPENCFNECYLKMYNFRQGNRSVDEYTEEFDLLTMRCGLNEPEEQTMARYHGGFRQGIHDGVTLQPYWTYNNLYKLAINFEKQTKQRPFQTLSNTGCRRGDQTGETNRSKANNNQSKQPTRESDNYMKRRQEAYESTSSKPTTLGDKPIKCFKCQGYGHVSSNCPNRKYINLVEDVEREMEMAEPPCLMGFATGGRTFFLRMHAGDFRNDLHGVFTGLRDRGYSDCSNSWQYGNIRVLSLHHQMPSFPTSLQVASDLTFPRIAMYWNY</sequence>
<dbReference type="InterPro" id="IPR036875">
    <property type="entry name" value="Znf_CCHC_sf"/>
</dbReference>
<dbReference type="OMA" id="NDSPIAY"/>
<keyword evidence="1" id="KW-0479">Metal-binding</keyword>
<dbReference type="InterPro" id="IPR005162">
    <property type="entry name" value="Retrotrans_gag_dom"/>
</dbReference>
<comment type="caution">
    <text evidence="4">The sequence shown here is derived from an EMBL/GenBank/DDBJ whole genome shotgun (WGS) entry which is preliminary data.</text>
</comment>
<proteinExistence type="predicted"/>
<keyword evidence="1" id="KW-0863">Zinc-finger</keyword>
<feature type="compositionally biased region" description="Basic and acidic residues" evidence="2">
    <location>
        <begin position="139"/>
        <end position="153"/>
    </location>
</feature>
<evidence type="ECO:0000313" key="5">
    <source>
        <dbReference type="Proteomes" id="UP000655225"/>
    </source>
</evidence>
<dbReference type="Gene3D" id="4.10.60.10">
    <property type="entry name" value="Zinc finger, CCHC-type"/>
    <property type="match status" value="1"/>
</dbReference>
<evidence type="ECO:0000259" key="3">
    <source>
        <dbReference type="PROSITE" id="PS50158"/>
    </source>
</evidence>
<evidence type="ECO:0000256" key="2">
    <source>
        <dbReference type="SAM" id="MobiDB-lite"/>
    </source>
</evidence>
<feature type="region of interest" description="Disordered" evidence="2">
    <location>
        <begin position="109"/>
        <end position="162"/>
    </location>
</feature>
<protein>
    <recommendedName>
        <fullName evidence="3">CCHC-type domain-containing protein</fullName>
    </recommendedName>
</protein>
<keyword evidence="1" id="KW-0862">Zinc</keyword>
<gene>
    <name evidence="4" type="ORF">HHK36_014245</name>
</gene>
<name>A0A834ZEI4_TETSI</name>
<dbReference type="Pfam" id="PF03732">
    <property type="entry name" value="Retrotrans_gag"/>
    <property type="match status" value="1"/>
</dbReference>
<feature type="domain" description="CCHC-type" evidence="3">
    <location>
        <begin position="170"/>
        <end position="186"/>
    </location>
</feature>
<evidence type="ECO:0000313" key="4">
    <source>
        <dbReference type="EMBL" id="KAF8400942.1"/>
    </source>
</evidence>
<feature type="compositionally biased region" description="Polar residues" evidence="2">
    <location>
        <begin position="123"/>
        <end position="138"/>
    </location>
</feature>
<dbReference type="SMART" id="SM00343">
    <property type="entry name" value="ZnF_C2HC"/>
    <property type="match status" value="1"/>
</dbReference>
<dbReference type="GO" id="GO:0008270">
    <property type="term" value="F:zinc ion binding"/>
    <property type="evidence" value="ECO:0007669"/>
    <property type="project" value="UniProtKB-KW"/>
</dbReference>
<dbReference type="PANTHER" id="PTHR35046">
    <property type="entry name" value="ZINC KNUCKLE (CCHC-TYPE) FAMILY PROTEIN"/>
    <property type="match status" value="1"/>
</dbReference>
<evidence type="ECO:0000256" key="1">
    <source>
        <dbReference type="PROSITE-ProRule" id="PRU00047"/>
    </source>
</evidence>
<dbReference type="Pfam" id="PF00098">
    <property type="entry name" value="zf-CCHC"/>
    <property type="match status" value="1"/>
</dbReference>
<dbReference type="SUPFAM" id="SSF57756">
    <property type="entry name" value="Retrovirus zinc finger-like domains"/>
    <property type="match status" value="1"/>
</dbReference>
<dbReference type="PANTHER" id="PTHR35046:SF26">
    <property type="entry name" value="RNA-DIRECTED DNA POLYMERASE"/>
    <property type="match status" value="1"/>
</dbReference>
<keyword evidence="5" id="KW-1185">Reference proteome</keyword>